<name>A0A367Q725_9NOSO</name>
<comment type="caution">
    <text evidence="2">The sequence shown here is derived from an EMBL/GenBank/DDBJ whole genome shotgun (WGS) entry which is preliminary data.</text>
</comment>
<reference evidence="2" key="1">
    <citation type="submission" date="2016-04" db="EMBL/GenBank/DDBJ databases">
        <authorList>
            <person name="Tabuchi Yagui T.R."/>
        </authorList>
    </citation>
    <scope>NUCLEOTIDE SEQUENCE [LARGE SCALE GENOMIC DNA]</scope>
    <source>
        <strain evidence="2">NIES-26</strain>
    </source>
</reference>
<dbReference type="EMBL" id="LXQD01000343">
    <property type="protein sequence ID" value="RCJ19073.1"/>
    <property type="molecule type" value="Genomic_DNA"/>
</dbReference>
<accession>A0A367Q725</accession>
<evidence type="ECO:0000313" key="2">
    <source>
        <dbReference type="EMBL" id="RCJ19073.1"/>
    </source>
</evidence>
<dbReference type="Proteomes" id="UP000252107">
    <property type="component" value="Unassembled WGS sequence"/>
</dbReference>
<keyword evidence="1" id="KW-0732">Signal</keyword>
<feature type="chain" id="PRO_5016918510" evidence="1">
    <location>
        <begin position="23"/>
        <end position="250"/>
    </location>
</feature>
<dbReference type="AlphaFoldDB" id="A0A367Q725"/>
<gene>
    <name evidence="2" type="ORF">A6770_32340</name>
</gene>
<evidence type="ECO:0000313" key="3">
    <source>
        <dbReference type="Proteomes" id="UP000252107"/>
    </source>
</evidence>
<evidence type="ECO:0000256" key="1">
    <source>
        <dbReference type="SAM" id="SignalP"/>
    </source>
</evidence>
<protein>
    <submittedName>
        <fullName evidence="2">Uncharacterized protein</fullName>
    </submittedName>
</protein>
<sequence>MKKLLLTGAIAVAVLNPLVAIASPIVRPIKQSQVSGQSATFQIINIWNGHGVSISFYGVSETIKRVWIDDPSQILIDTDGCLEGINLKCKHSGAGLVHLRRIQKLNIRGLPKSATTHLTIITETAAGERKSYHFRVAPSNGKPQYSQIAIVNDPQVLATPPPRTLEPLVQTINTTRQIRSGVSVALTNKWLKPSDELYQRIEKLIIYLQKGDELSTAASKAVVSMELVNKLIELGQPLREIQNSKFKIQN</sequence>
<keyword evidence="3" id="KW-1185">Reference proteome</keyword>
<organism evidence="2 3">
    <name type="scientific">Nostoc minutum NIES-26</name>
    <dbReference type="NCBI Taxonomy" id="1844469"/>
    <lineage>
        <taxon>Bacteria</taxon>
        <taxon>Bacillati</taxon>
        <taxon>Cyanobacteriota</taxon>
        <taxon>Cyanophyceae</taxon>
        <taxon>Nostocales</taxon>
        <taxon>Nostocaceae</taxon>
        <taxon>Nostoc</taxon>
    </lineage>
</organism>
<proteinExistence type="predicted"/>
<feature type="signal peptide" evidence="1">
    <location>
        <begin position="1"/>
        <end position="22"/>
    </location>
</feature>